<evidence type="ECO:0000256" key="1">
    <source>
        <dbReference type="ARBA" id="ARBA00004245"/>
    </source>
</evidence>
<dbReference type="PROSITE" id="PS51230">
    <property type="entry name" value="EB1_C"/>
    <property type="match status" value="1"/>
</dbReference>
<name>A0A830CKR2_9LAMI</name>
<keyword evidence="3 5" id="KW-0493">Microtubule</keyword>
<dbReference type="PANTHER" id="PTHR10623">
    <property type="entry name" value="MICROTUBULE-ASSOCIATED PROTEIN RP/EB FAMILY MEMBER"/>
    <property type="match status" value="1"/>
</dbReference>
<keyword evidence="8" id="KW-1185">Reference proteome</keyword>
<evidence type="ECO:0000256" key="3">
    <source>
        <dbReference type="ARBA" id="ARBA00022701"/>
    </source>
</evidence>
<dbReference type="EMBL" id="BMAC01000504">
    <property type="protein sequence ID" value="GFP97848.1"/>
    <property type="molecule type" value="Genomic_DNA"/>
</dbReference>
<dbReference type="InterPro" id="IPR027328">
    <property type="entry name" value="MAPRE"/>
</dbReference>
<organism evidence="7 8">
    <name type="scientific">Phtheirospermum japonicum</name>
    <dbReference type="NCBI Taxonomy" id="374723"/>
    <lineage>
        <taxon>Eukaryota</taxon>
        <taxon>Viridiplantae</taxon>
        <taxon>Streptophyta</taxon>
        <taxon>Embryophyta</taxon>
        <taxon>Tracheophyta</taxon>
        <taxon>Spermatophyta</taxon>
        <taxon>Magnoliopsida</taxon>
        <taxon>eudicotyledons</taxon>
        <taxon>Gunneridae</taxon>
        <taxon>Pentapetalae</taxon>
        <taxon>asterids</taxon>
        <taxon>lamiids</taxon>
        <taxon>Lamiales</taxon>
        <taxon>Orobanchaceae</taxon>
        <taxon>Orobanchaceae incertae sedis</taxon>
        <taxon>Phtheirospermum</taxon>
    </lineage>
</organism>
<accession>A0A830CKR2</accession>
<proteinExistence type="predicted"/>
<reference evidence="7" key="1">
    <citation type="submission" date="2020-07" db="EMBL/GenBank/DDBJ databases">
        <title>Ethylene signaling mediates host invasion by parasitic plants.</title>
        <authorList>
            <person name="Yoshida S."/>
        </authorList>
    </citation>
    <scope>NUCLEOTIDE SEQUENCE</scope>
    <source>
        <strain evidence="7">Okayama</strain>
    </source>
</reference>
<feature type="domain" description="EB1 C-terminal" evidence="6">
    <location>
        <begin position="1"/>
        <end position="47"/>
    </location>
</feature>
<dbReference type="InterPro" id="IPR004953">
    <property type="entry name" value="EB1_C"/>
</dbReference>
<dbReference type="SUPFAM" id="SSF140612">
    <property type="entry name" value="EB1 dimerisation domain-like"/>
    <property type="match status" value="1"/>
</dbReference>
<evidence type="ECO:0000259" key="6">
    <source>
        <dbReference type="PROSITE" id="PS51230"/>
    </source>
</evidence>
<dbReference type="Gene3D" id="1.20.5.1430">
    <property type="match status" value="1"/>
</dbReference>
<evidence type="ECO:0000256" key="5">
    <source>
        <dbReference type="PROSITE-ProRule" id="PRU00576"/>
    </source>
</evidence>
<protein>
    <submittedName>
        <fullName evidence="7">Microtubule-associated protein rp/eb family member 1a</fullName>
    </submittedName>
</protein>
<comment type="caution">
    <text evidence="7">The sequence shown here is derived from an EMBL/GenBank/DDBJ whole genome shotgun (WGS) entry which is preliminary data.</text>
</comment>
<gene>
    <name evidence="7" type="ORF">PHJA_001928900</name>
</gene>
<dbReference type="OrthoDB" id="2119228at2759"/>
<dbReference type="Proteomes" id="UP000653305">
    <property type="component" value="Unassembled WGS sequence"/>
</dbReference>
<sequence>MRKAQRDFYFAKLRDIKILCQRPELENVPMAMRIKKLLYDVDEKEYALAEAQEIVSQSTNVEEIEFSDDYD</sequence>
<keyword evidence="4" id="KW-0206">Cytoskeleton</keyword>
<dbReference type="AlphaFoldDB" id="A0A830CKR2"/>
<keyword evidence="2" id="KW-0963">Cytoplasm</keyword>
<evidence type="ECO:0000256" key="4">
    <source>
        <dbReference type="ARBA" id="ARBA00023212"/>
    </source>
</evidence>
<dbReference type="Pfam" id="PF03271">
    <property type="entry name" value="EB1"/>
    <property type="match status" value="1"/>
</dbReference>
<evidence type="ECO:0000313" key="7">
    <source>
        <dbReference type="EMBL" id="GFP97848.1"/>
    </source>
</evidence>
<dbReference type="InterPro" id="IPR036133">
    <property type="entry name" value="EB1_C_sf"/>
</dbReference>
<comment type="subcellular location">
    <subcellularLocation>
        <location evidence="1">Cytoplasm</location>
        <location evidence="1">Cytoskeleton</location>
    </subcellularLocation>
</comment>
<dbReference type="GO" id="GO:0008017">
    <property type="term" value="F:microtubule binding"/>
    <property type="evidence" value="ECO:0007669"/>
    <property type="project" value="InterPro"/>
</dbReference>
<evidence type="ECO:0000256" key="2">
    <source>
        <dbReference type="ARBA" id="ARBA00022490"/>
    </source>
</evidence>
<evidence type="ECO:0000313" key="8">
    <source>
        <dbReference type="Proteomes" id="UP000653305"/>
    </source>
</evidence>
<dbReference type="GO" id="GO:0005874">
    <property type="term" value="C:microtubule"/>
    <property type="evidence" value="ECO:0007669"/>
    <property type="project" value="UniProtKB-KW"/>
</dbReference>